<organism evidence="3 4">
    <name type="scientific">Thiocapsa rosea</name>
    <dbReference type="NCBI Taxonomy" id="69360"/>
    <lineage>
        <taxon>Bacteria</taxon>
        <taxon>Pseudomonadati</taxon>
        <taxon>Pseudomonadota</taxon>
        <taxon>Gammaproteobacteria</taxon>
        <taxon>Chromatiales</taxon>
        <taxon>Chromatiaceae</taxon>
        <taxon>Thiocapsa</taxon>
    </lineage>
</organism>
<reference evidence="3 4" key="1">
    <citation type="submission" date="2018-10" db="EMBL/GenBank/DDBJ databases">
        <title>Genomic Encyclopedia of Archaeal and Bacterial Type Strains, Phase II (KMG-II): from individual species to whole genera.</title>
        <authorList>
            <person name="Goeker M."/>
        </authorList>
    </citation>
    <scope>NUCLEOTIDE SEQUENCE [LARGE SCALE GENOMIC DNA]</scope>
    <source>
        <strain evidence="3 4">DSM 235</strain>
    </source>
</reference>
<dbReference type="Proteomes" id="UP000274556">
    <property type="component" value="Unassembled WGS sequence"/>
</dbReference>
<keyword evidence="4" id="KW-1185">Reference proteome</keyword>
<accession>A0A495V7V8</accession>
<keyword evidence="2" id="KW-1133">Transmembrane helix</keyword>
<dbReference type="EMBL" id="RBXL01000001">
    <property type="protein sequence ID" value="RKT44790.1"/>
    <property type="molecule type" value="Genomic_DNA"/>
</dbReference>
<evidence type="ECO:0000256" key="2">
    <source>
        <dbReference type="SAM" id="Phobius"/>
    </source>
</evidence>
<proteinExistence type="predicted"/>
<gene>
    <name evidence="3" type="ORF">BDD21_2194</name>
</gene>
<protein>
    <submittedName>
        <fullName evidence="3">Uncharacterized protein</fullName>
    </submittedName>
</protein>
<dbReference type="AlphaFoldDB" id="A0A495V7V8"/>
<dbReference type="RefSeq" id="WP_147431052.1">
    <property type="nucleotide sequence ID" value="NZ_RBXL01000001.1"/>
</dbReference>
<evidence type="ECO:0000256" key="1">
    <source>
        <dbReference type="SAM" id="MobiDB-lite"/>
    </source>
</evidence>
<sequence length="61" mass="6459">MSAGAVKGIEVVLIAGGLFWFAYSQMKALKQPTPGAEKPEAEHEDDSAAQTAAEEPKRDKG</sequence>
<name>A0A495V7V8_9GAMM</name>
<evidence type="ECO:0000313" key="3">
    <source>
        <dbReference type="EMBL" id="RKT44790.1"/>
    </source>
</evidence>
<feature type="region of interest" description="Disordered" evidence="1">
    <location>
        <begin position="30"/>
        <end position="61"/>
    </location>
</feature>
<dbReference type="OrthoDB" id="5772715at2"/>
<feature type="transmembrane region" description="Helical" evidence="2">
    <location>
        <begin position="6"/>
        <end position="23"/>
    </location>
</feature>
<keyword evidence="2" id="KW-0812">Transmembrane</keyword>
<comment type="caution">
    <text evidence="3">The sequence shown here is derived from an EMBL/GenBank/DDBJ whole genome shotgun (WGS) entry which is preliminary data.</text>
</comment>
<evidence type="ECO:0000313" key="4">
    <source>
        <dbReference type="Proteomes" id="UP000274556"/>
    </source>
</evidence>
<keyword evidence="2" id="KW-0472">Membrane</keyword>